<dbReference type="PANTHER" id="PTHR48078:SF6">
    <property type="entry name" value="L-THREONINE DEHYDRATASE CATABOLIC TDCB"/>
    <property type="match status" value="1"/>
</dbReference>
<dbReference type="InterPro" id="IPR050147">
    <property type="entry name" value="Ser/Thr_Dehydratase"/>
</dbReference>
<name>A0A7G9RW20_9BURK</name>
<comment type="cofactor">
    <cofactor evidence="1">
        <name>pyridoxal 5'-phosphate</name>
        <dbReference type="ChEBI" id="CHEBI:597326"/>
    </cofactor>
</comment>
<dbReference type="Proteomes" id="UP000515811">
    <property type="component" value="Chromosome"/>
</dbReference>
<keyword evidence="2" id="KW-0663">Pyridoxal phosphate</keyword>
<dbReference type="GO" id="GO:0003941">
    <property type="term" value="F:L-serine ammonia-lyase activity"/>
    <property type="evidence" value="ECO:0007669"/>
    <property type="project" value="TreeGrafter"/>
</dbReference>
<evidence type="ECO:0000313" key="6">
    <source>
        <dbReference type="Proteomes" id="UP000515811"/>
    </source>
</evidence>
<protein>
    <submittedName>
        <fullName evidence="5">Pyridoxal-phosphate dependent enzyme</fullName>
    </submittedName>
</protein>
<evidence type="ECO:0000256" key="2">
    <source>
        <dbReference type="ARBA" id="ARBA00022898"/>
    </source>
</evidence>
<dbReference type="GO" id="GO:0006565">
    <property type="term" value="P:L-serine catabolic process"/>
    <property type="evidence" value="ECO:0007669"/>
    <property type="project" value="TreeGrafter"/>
</dbReference>
<dbReference type="GO" id="GO:0009097">
    <property type="term" value="P:isoleucine biosynthetic process"/>
    <property type="evidence" value="ECO:0007669"/>
    <property type="project" value="TreeGrafter"/>
</dbReference>
<dbReference type="InterPro" id="IPR036052">
    <property type="entry name" value="TrpB-like_PALP_sf"/>
</dbReference>
<dbReference type="InterPro" id="IPR001926">
    <property type="entry name" value="TrpB-like_PALP"/>
</dbReference>
<sequence length="315" mass="32794">MAEMAAARERIAPYVRRTPLIDLGLPLADRRVFVKLETLQPIGAFKLRPALSALLARERHALARGVAVASSGNMAYGTAWAARQLGIPMAAYMMADAPLTKIEGVRRLGGDVRFITGETWWDYITEEDAPDAPELLINPVTDNGVLAGNGSIGLEILEDLPRPDWVLTPIGGGSLATGIASAIRALQPGVKVLAVEGEHAVPATAALAAGGVVQVEARNSFIKSIGGPSVVPALWPIVRDLIDGTSVVTLAQVVEAMQLLFAKAKVVAEGAGAASLAAALHDPRVKGDVVCVISGGNIDAADYVSVLNGQVPVAR</sequence>
<feature type="domain" description="Tryptophan synthase beta chain-like PALP" evidence="4">
    <location>
        <begin position="12"/>
        <end position="295"/>
    </location>
</feature>
<evidence type="ECO:0000256" key="1">
    <source>
        <dbReference type="ARBA" id="ARBA00001933"/>
    </source>
</evidence>
<evidence type="ECO:0000259" key="4">
    <source>
        <dbReference type="Pfam" id="PF00291"/>
    </source>
</evidence>
<proteinExistence type="predicted"/>
<dbReference type="EMBL" id="CP060714">
    <property type="protein sequence ID" value="QNN59795.1"/>
    <property type="molecule type" value="Genomic_DNA"/>
</dbReference>
<keyword evidence="6" id="KW-1185">Reference proteome</keyword>
<evidence type="ECO:0000256" key="3">
    <source>
        <dbReference type="ARBA" id="ARBA00023239"/>
    </source>
</evidence>
<gene>
    <name evidence="5" type="ORF">H9K76_22920</name>
</gene>
<evidence type="ECO:0000313" key="5">
    <source>
        <dbReference type="EMBL" id="QNN59795.1"/>
    </source>
</evidence>
<dbReference type="GO" id="GO:0006567">
    <property type="term" value="P:L-threonine catabolic process"/>
    <property type="evidence" value="ECO:0007669"/>
    <property type="project" value="TreeGrafter"/>
</dbReference>
<dbReference type="AlphaFoldDB" id="A0A7G9RW20"/>
<accession>A0A7G9RW20</accession>
<keyword evidence="3" id="KW-0456">Lyase</keyword>
<organism evidence="5 6">
    <name type="scientific">Diaphorobacter ruginosibacter</name>
    <dbReference type="NCBI Taxonomy" id="1715720"/>
    <lineage>
        <taxon>Bacteria</taxon>
        <taxon>Pseudomonadati</taxon>
        <taxon>Pseudomonadota</taxon>
        <taxon>Betaproteobacteria</taxon>
        <taxon>Burkholderiales</taxon>
        <taxon>Comamonadaceae</taxon>
        <taxon>Diaphorobacter</taxon>
    </lineage>
</organism>
<dbReference type="Gene3D" id="3.40.50.1100">
    <property type="match status" value="2"/>
</dbReference>
<dbReference type="Pfam" id="PF00291">
    <property type="entry name" value="PALP"/>
    <property type="match status" value="1"/>
</dbReference>
<dbReference type="PANTHER" id="PTHR48078">
    <property type="entry name" value="THREONINE DEHYDRATASE, MITOCHONDRIAL-RELATED"/>
    <property type="match status" value="1"/>
</dbReference>
<reference evidence="5 6" key="1">
    <citation type="submission" date="2020-08" db="EMBL/GenBank/DDBJ databases">
        <title>Genome sequence of Diaphorobacter ruginosibacter DSM 27467T.</title>
        <authorList>
            <person name="Hyun D.-W."/>
            <person name="Bae J.-W."/>
        </authorList>
    </citation>
    <scope>NUCLEOTIDE SEQUENCE [LARGE SCALE GENOMIC DNA]</scope>
    <source>
        <strain evidence="5 6">DSM 27467</strain>
    </source>
</reference>
<dbReference type="GO" id="GO:0004794">
    <property type="term" value="F:threonine deaminase activity"/>
    <property type="evidence" value="ECO:0007669"/>
    <property type="project" value="TreeGrafter"/>
</dbReference>
<dbReference type="KEGG" id="drg:H9K76_22920"/>
<dbReference type="SUPFAM" id="SSF53686">
    <property type="entry name" value="Tryptophan synthase beta subunit-like PLP-dependent enzymes"/>
    <property type="match status" value="1"/>
</dbReference>